<keyword evidence="6 8" id="KW-1133">Transmembrane helix</keyword>
<dbReference type="InterPro" id="IPR003439">
    <property type="entry name" value="ABC_transporter-like_ATP-bd"/>
</dbReference>
<feature type="transmembrane region" description="Helical" evidence="8">
    <location>
        <begin position="506"/>
        <end position="526"/>
    </location>
</feature>
<feature type="transmembrane region" description="Helical" evidence="8">
    <location>
        <begin position="428"/>
        <end position="450"/>
    </location>
</feature>
<dbReference type="VEuPathDB" id="TriTrypDB:BSAL_69075"/>
<sequence>MAHPTPSKTSELASLLNDRSHNPNRYSAQVSINDDHHQPSAFTAVQVSMSWMDLCYEAQLKKGETKKILNGISGHVASGQMLAILGPSGAGKTTMLDILAQRQKGGIVTGDLLMNGHPVNQGVFRRVSAYVQQEDILHGYLTVKETITYAARLRTPETVTRPEIDQKVQLVMKMLGIDHVQDRKIGSEFVRGVSGGEKKRCAIAVELVTNPSLIFLDEPTTGLDTFTAMHLLTILKNLTKIGVTVVFSIHQPRSSIFFLFDTLLLLNGFGEEAFFGPAGEAMPFMQSLGISAIRPDNPADFLLDSVSVVRAAEELNIEDFPFMPPRTQSQDIAAAFRSTKLGPINDQVLAIKKLYAADSLLPEAMSSPYFRSFGTQIIVVSSRSFLNKIRDPVATVVAIIVAIIFATLVGSIYFRLGLEITGQQDRMGVLFFLTMNTAFSNLGSLAMFLFDRSIYVREHRNGMYRPSSYYIGKILQDVPLGICVNFVFSTIAYFMVGLQATAEKFFMFFLICTLVMLNSYTLCMFVSNVAKNYQVANVIAPLILVLFLLPSGFLINLNSIPIIWRWIKYISFFRYGFEALVLNEFDGLTFNCGAIANLTLCQPDGLLFVENQFGFQKSDFNSAIYITAGCCVGYAVLGYICLRLFRTGEGK</sequence>
<dbReference type="GO" id="GO:0140359">
    <property type="term" value="F:ABC-type transporter activity"/>
    <property type="evidence" value="ECO:0007669"/>
    <property type="project" value="InterPro"/>
</dbReference>
<keyword evidence="7 8" id="KW-0472">Membrane</keyword>
<protein>
    <submittedName>
        <fullName evidence="10">ABC transporter, putative</fullName>
    </submittedName>
</protein>
<dbReference type="OrthoDB" id="184675at2759"/>
<feature type="transmembrane region" description="Helical" evidence="8">
    <location>
        <begin position="623"/>
        <end position="645"/>
    </location>
</feature>
<dbReference type="EMBL" id="CYKH01000484">
    <property type="protein sequence ID" value="CUG00176.1"/>
    <property type="molecule type" value="Genomic_DNA"/>
</dbReference>
<feature type="transmembrane region" description="Helical" evidence="8">
    <location>
        <begin position="538"/>
        <end position="564"/>
    </location>
</feature>
<evidence type="ECO:0000256" key="8">
    <source>
        <dbReference type="SAM" id="Phobius"/>
    </source>
</evidence>
<keyword evidence="11" id="KW-1185">Reference proteome</keyword>
<evidence type="ECO:0000256" key="3">
    <source>
        <dbReference type="ARBA" id="ARBA00022692"/>
    </source>
</evidence>
<evidence type="ECO:0000259" key="9">
    <source>
        <dbReference type="PROSITE" id="PS50893"/>
    </source>
</evidence>
<dbReference type="PANTHER" id="PTHR48041:SF139">
    <property type="entry name" value="PROTEIN SCARLET"/>
    <property type="match status" value="1"/>
</dbReference>
<dbReference type="SMART" id="SM00382">
    <property type="entry name" value="AAA"/>
    <property type="match status" value="1"/>
</dbReference>
<dbReference type="InterPro" id="IPR027417">
    <property type="entry name" value="P-loop_NTPase"/>
</dbReference>
<dbReference type="SUPFAM" id="SSF52540">
    <property type="entry name" value="P-loop containing nucleoside triphosphate hydrolases"/>
    <property type="match status" value="1"/>
</dbReference>
<dbReference type="PROSITE" id="PS50893">
    <property type="entry name" value="ABC_TRANSPORTER_2"/>
    <property type="match status" value="1"/>
</dbReference>
<dbReference type="Pfam" id="PF00005">
    <property type="entry name" value="ABC_tran"/>
    <property type="match status" value="1"/>
</dbReference>
<dbReference type="Gene3D" id="3.40.50.300">
    <property type="entry name" value="P-loop containing nucleotide triphosphate hydrolases"/>
    <property type="match status" value="1"/>
</dbReference>
<dbReference type="InterPro" id="IPR013525">
    <property type="entry name" value="ABC2_TM"/>
</dbReference>
<keyword evidence="5" id="KW-0067">ATP-binding</keyword>
<dbReference type="OMA" id="WIDVCIM"/>
<evidence type="ECO:0000256" key="7">
    <source>
        <dbReference type="ARBA" id="ARBA00023136"/>
    </source>
</evidence>
<dbReference type="GO" id="GO:0005524">
    <property type="term" value="F:ATP binding"/>
    <property type="evidence" value="ECO:0007669"/>
    <property type="project" value="UniProtKB-KW"/>
</dbReference>
<evidence type="ECO:0000256" key="6">
    <source>
        <dbReference type="ARBA" id="ARBA00022989"/>
    </source>
</evidence>
<evidence type="ECO:0000313" key="11">
    <source>
        <dbReference type="Proteomes" id="UP000051952"/>
    </source>
</evidence>
<evidence type="ECO:0000256" key="5">
    <source>
        <dbReference type="ARBA" id="ARBA00022840"/>
    </source>
</evidence>
<dbReference type="InterPro" id="IPR003593">
    <property type="entry name" value="AAA+_ATPase"/>
</dbReference>
<proteinExistence type="predicted"/>
<feature type="transmembrane region" description="Helical" evidence="8">
    <location>
        <begin position="470"/>
        <end position="494"/>
    </location>
</feature>
<gene>
    <name evidence="10" type="ORF">BSAL_69075</name>
</gene>
<accession>A0A0S4IUY5</accession>
<organism evidence="10 11">
    <name type="scientific">Bodo saltans</name>
    <name type="common">Flagellated protozoan</name>
    <dbReference type="NCBI Taxonomy" id="75058"/>
    <lineage>
        <taxon>Eukaryota</taxon>
        <taxon>Discoba</taxon>
        <taxon>Euglenozoa</taxon>
        <taxon>Kinetoplastea</taxon>
        <taxon>Metakinetoplastina</taxon>
        <taxon>Eubodonida</taxon>
        <taxon>Bodonidae</taxon>
        <taxon>Bodo</taxon>
    </lineage>
</organism>
<dbReference type="GO" id="GO:0016020">
    <property type="term" value="C:membrane"/>
    <property type="evidence" value="ECO:0007669"/>
    <property type="project" value="UniProtKB-SubCell"/>
</dbReference>
<keyword evidence="2" id="KW-0813">Transport</keyword>
<dbReference type="Pfam" id="PF01061">
    <property type="entry name" value="ABC2_membrane"/>
    <property type="match status" value="1"/>
</dbReference>
<dbReference type="AlphaFoldDB" id="A0A0S4IUY5"/>
<evidence type="ECO:0000256" key="4">
    <source>
        <dbReference type="ARBA" id="ARBA00022741"/>
    </source>
</evidence>
<keyword evidence="4" id="KW-0547">Nucleotide-binding</keyword>
<comment type="subcellular location">
    <subcellularLocation>
        <location evidence="1">Membrane</location>
        <topology evidence="1">Multi-pass membrane protein</topology>
    </subcellularLocation>
</comment>
<evidence type="ECO:0000313" key="10">
    <source>
        <dbReference type="EMBL" id="CUG00176.1"/>
    </source>
</evidence>
<dbReference type="GO" id="GO:0016887">
    <property type="term" value="F:ATP hydrolysis activity"/>
    <property type="evidence" value="ECO:0007669"/>
    <property type="project" value="InterPro"/>
</dbReference>
<dbReference type="PANTHER" id="PTHR48041">
    <property type="entry name" value="ABC TRANSPORTER G FAMILY MEMBER 28"/>
    <property type="match status" value="1"/>
</dbReference>
<dbReference type="Proteomes" id="UP000051952">
    <property type="component" value="Unassembled WGS sequence"/>
</dbReference>
<feature type="domain" description="ABC transporter" evidence="9">
    <location>
        <begin position="49"/>
        <end position="292"/>
    </location>
</feature>
<name>A0A0S4IUY5_BODSA</name>
<keyword evidence="3 8" id="KW-0812">Transmembrane</keyword>
<reference evidence="11" key="1">
    <citation type="submission" date="2015-09" db="EMBL/GenBank/DDBJ databases">
        <authorList>
            <consortium name="Pathogen Informatics"/>
        </authorList>
    </citation>
    <scope>NUCLEOTIDE SEQUENCE [LARGE SCALE GENOMIC DNA]</scope>
    <source>
        <strain evidence="11">Lake Konstanz</strain>
    </source>
</reference>
<evidence type="ECO:0000256" key="1">
    <source>
        <dbReference type="ARBA" id="ARBA00004141"/>
    </source>
</evidence>
<feature type="transmembrane region" description="Helical" evidence="8">
    <location>
        <begin position="393"/>
        <end position="416"/>
    </location>
</feature>
<dbReference type="InterPro" id="IPR050352">
    <property type="entry name" value="ABCG_transporters"/>
</dbReference>
<evidence type="ECO:0000256" key="2">
    <source>
        <dbReference type="ARBA" id="ARBA00022448"/>
    </source>
</evidence>